<feature type="chain" id="PRO_5021307146" evidence="2">
    <location>
        <begin position="28"/>
        <end position="593"/>
    </location>
</feature>
<evidence type="ECO:0000259" key="3">
    <source>
        <dbReference type="PROSITE" id="PS51208"/>
    </source>
</evidence>
<dbReference type="Gene3D" id="2.40.128.130">
    <property type="entry name" value="Autotransporter beta-domain"/>
    <property type="match status" value="1"/>
</dbReference>
<feature type="domain" description="Autotransporter" evidence="3">
    <location>
        <begin position="269"/>
        <end position="593"/>
    </location>
</feature>
<dbReference type="Pfam" id="PF03797">
    <property type="entry name" value="Autotransporter"/>
    <property type="match status" value="1"/>
</dbReference>
<evidence type="ECO:0000256" key="2">
    <source>
        <dbReference type="SAM" id="SignalP"/>
    </source>
</evidence>
<evidence type="ECO:0000313" key="4">
    <source>
        <dbReference type="EMBL" id="TGD98930.1"/>
    </source>
</evidence>
<dbReference type="EMBL" id="SRLB01000009">
    <property type="protein sequence ID" value="TGD98930.1"/>
    <property type="molecule type" value="Genomic_DNA"/>
</dbReference>
<organism evidence="4 5">
    <name type="scientific">Methylobacterium nonmethylotrophicum</name>
    <dbReference type="NCBI Taxonomy" id="1141884"/>
    <lineage>
        <taxon>Bacteria</taxon>
        <taxon>Pseudomonadati</taxon>
        <taxon>Pseudomonadota</taxon>
        <taxon>Alphaproteobacteria</taxon>
        <taxon>Hyphomicrobiales</taxon>
        <taxon>Methylobacteriaceae</taxon>
        <taxon>Methylobacterium</taxon>
    </lineage>
</organism>
<accession>A0A4Z0NR74</accession>
<reference evidence="4 5" key="1">
    <citation type="submission" date="2019-04" db="EMBL/GenBank/DDBJ databases">
        <authorList>
            <person name="Feng G."/>
            <person name="Zhu H."/>
        </authorList>
    </citation>
    <scope>NUCLEOTIDE SEQUENCE [LARGE SCALE GENOMIC DNA]</scope>
    <source>
        <strain evidence="4 5">6HR-1</strain>
    </source>
</reference>
<feature type="compositionally biased region" description="Basic and acidic residues" evidence="1">
    <location>
        <begin position="98"/>
        <end position="117"/>
    </location>
</feature>
<feature type="signal peptide" evidence="2">
    <location>
        <begin position="1"/>
        <end position="27"/>
    </location>
</feature>
<name>A0A4Z0NR74_9HYPH</name>
<dbReference type="SUPFAM" id="SSF103515">
    <property type="entry name" value="Autotransporter"/>
    <property type="match status" value="1"/>
</dbReference>
<dbReference type="Proteomes" id="UP000297535">
    <property type="component" value="Unassembled WGS sequence"/>
</dbReference>
<dbReference type="OrthoDB" id="8449901at2"/>
<evidence type="ECO:0000313" key="5">
    <source>
        <dbReference type="Proteomes" id="UP000297535"/>
    </source>
</evidence>
<gene>
    <name evidence="4" type="ORF">EU555_13530</name>
</gene>
<feature type="region of interest" description="Disordered" evidence="1">
    <location>
        <begin position="78"/>
        <end position="246"/>
    </location>
</feature>
<dbReference type="InterPro" id="IPR036709">
    <property type="entry name" value="Autotransporte_beta_dom_sf"/>
</dbReference>
<feature type="compositionally biased region" description="Polar residues" evidence="1">
    <location>
        <begin position="78"/>
        <end position="90"/>
    </location>
</feature>
<dbReference type="AlphaFoldDB" id="A0A4Z0NR74"/>
<feature type="compositionally biased region" description="Basic and acidic residues" evidence="1">
    <location>
        <begin position="125"/>
        <end position="168"/>
    </location>
</feature>
<proteinExistence type="predicted"/>
<feature type="compositionally biased region" description="Low complexity" evidence="1">
    <location>
        <begin position="209"/>
        <end position="220"/>
    </location>
</feature>
<dbReference type="RefSeq" id="WP_135415169.1">
    <property type="nucleotide sequence ID" value="NZ_SRLB01000009.1"/>
</dbReference>
<protein>
    <submittedName>
        <fullName evidence="4">Autotransporter domain-containing protein</fullName>
    </submittedName>
</protein>
<comment type="caution">
    <text evidence="4">The sequence shown here is derived from an EMBL/GenBank/DDBJ whole genome shotgun (WGS) entry which is preliminary data.</text>
</comment>
<keyword evidence="2" id="KW-0732">Signal</keyword>
<evidence type="ECO:0000256" key="1">
    <source>
        <dbReference type="SAM" id="MobiDB-lite"/>
    </source>
</evidence>
<sequence length="593" mass="62391">MIRRTNTRLGWPLIGTTALLLSQALPAAAQQAFCPTVVAGVAGTPNQAGFNLDNGACTNGTIGAFSGAALGSQALSNLSQTSTQETSRATTDAIGARRNAEAQRDRSPPAREREAGRDQAPARQPAERRTDREAQPQRRAERDRAEPRERPAQRRTRAEAAPARDQEAPPRAAGRRAEPAEQPARRRARTEAAPPRDREVPPPREAGRRPAGARAEAPRAVAREEPGARPGRIVAPARDEPVGAEPAPRPYRVVKGYDAPLPVEFVPLPEGPRFSAWAFGFGDYEERSGRGQNNINCCTNAAPGGFPTPLAISIESRTTTAGFIGGLDMTVRDVGRAGDGVILGLLTGYTSASIDITSRAVSSNTGQVPNGGGSLRANLAGPSVGAFATYFDGPFSTDLTVKADIYALDERFVDQLGFSANIIGGVLRPPSVVTFAGSAATGLINTSVIANANYRFPIGTDLWLEPTAGIRYTASVYDRNALALGLDDGHLLRVQGGLRVGTDLLLGRDTRLTTSFTALAYSDVIVTGGFLPGAGFIAADILARSDEGKVRGQGILAANLDFGNGVSTFLQGEVRGGENLFGVGGKGGVRVRW</sequence>
<dbReference type="PROSITE" id="PS51208">
    <property type="entry name" value="AUTOTRANSPORTER"/>
    <property type="match status" value="1"/>
</dbReference>
<keyword evidence="5" id="KW-1185">Reference proteome</keyword>
<feature type="compositionally biased region" description="Basic and acidic residues" evidence="1">
    <location>
        <begin position="194"/>
        <end position="208"/>
    </location>
</feature>
<dbReference type="InterPro" id="IPR005546">
    <property type="entry name" value="Autotransporte_beta"/>
</dbReference>